<protein>
    <submittedName>
        <fullName evidence="2">Uncharacterized protein</fullName>
    </submittedName>
</protein>
<keyword evidence="1" id="KW-0472">Membrane</keyword>
<name>A0A8J7E1P4_9CYAN</name>
<dbReference type="AlphaFoldDB" id="A0A8J7E1P4"/>
<dbReference type="Proteomes" id="UP000654482">
    <property type="component" value="Unassembled WGS sequence"/>
</dbReference>
<sequence>MTFKRPVYLEIPRDMVYAEIEEAKHQPFLWNGLCQRRWKNIRSVLVKFLSSLLYAIAYSLPLT</sequence>
<feature type="transmembrane region" description="Helical" evidence="1">
    <location>
        <begin position="44"/>
        <end position="61"/>
    </location>
</feature>
<keyword evidence="3" id="KW-1185">Reference proteome</keyword>
<dbReference type="EMBL" id="JADEWZ010000053">
    <property type="protein sequence ID" value="MBE9118602.1"/>
    <property type="molecule type" value="Genomic_DNA"/>
</dbReference>
<organism evidence="2 3">
    <name type="scientific">Lusitaniella coriacea LEGE 07157</name>
    <dbReference type="NCBI Taxonomy" id="945747"/>
    <lineage>
        <taxon>Bacteria</taxon>
        <taxon>Bacillati</taxon>
        <taxon>Cyanobacteriota</taxon>
        <taxon>Cyanophyceae</taxon>
        <taxon>Spirulinales</taxon>
        <taxon>Lusitaniellaceae</taxon>
        <taxon>Lusitaniella</taxon>
    </lineage>
</organism>
<proteinExistence type="predicted"/>
<dbReference type="RefSeq" id="WP_194031700.1">
    <property type="nucleotide sequence ID" value="NZ_JADEWZ010000053.1"/>
</dbReference>
<evidence type="ECO:0000313" key="2">
    <source>
        <dbReference type="EMBL" id="MBE9118602.1"/>
    </source>
</evidence>
<accession>A0A8J7E1P4</accession>
<reference evidence="2" key="1">
    <citation type="submission" date="2020-10" db="EMBL/GenBank/DDBJ databases">
        <authorList>
            <person name="Castelo-Branco R."/>
            <person name="Eusebio N."/>
            <person name="Adriana R."/>
            <person name="Vieira A."/>
            <person name="Brugerolle De Fraissinette N."/>
            <person name="Rezende De Castro R."/>
            <person name="Schneider M.P."/>
            <person name="Vasconcelos V."/>
            <person name="Leao P.N."/>
        </authorList>
    </citation>
    <scope>NUCLEOTIDE SEQUENCE</scope>
    <source>
        <strain evidence="2">LEGE 07157</strain>
    </source>
</reference>
<comment type="caution">
    <text evidence="2">The sequence shown here is derived from an EMBL/GenBank/DDBJ whole genome shotgun (WGS) entry which is preliminary data.</text>
</comment>
<keyword evidence="1" id="KW-0812">Transmembrane</keyword>
<evidence type="ECO:0000313" key="3">
    <source>
        <dbReference type="Proteomes" id="UP000654482"/>
    </source>
</evidence>
<evidence type="ECO:0000256" key="1">
    <source>
        <dbReference type="SAM" id="Phobius"/>
    </source>
</evidence>
<gene>
    <name evidence="2" type="ORF">IQ249_22185</name>
</gene>
<keyword evidence="1" id="KW-1133">Transmembrane helix</keyword>